<protein>
    <submittedName>
        <fullName evidence="1">Uncharacterized protein</fullName>
    </submittedName>
</protein>
<reference evidence="1" key="1">
    <citation type="journal article" date="2014" name="Front. Microbiol.">
        <title>High frequency of phylogenetically diverse reductive dehalogenase-homologous genes in deep subseafloor sedimentary metagenomes.</title>
        <authorList>
            <person name="Kawai M."/>
            <person name="Futagami T."/>
            <person name="Toyoda A."/>
            <person name="Takaki Y."/>
            <person name="Nishi S."/>
            <person name="Hori S."/>
            <person name="Arai W."/>
            <person name="Tsubouchi T."/>
            <person name="Morono Y."/>
            <person name="Uchiyama I."/>
            <person name="Ito T."/>
            <person name="Fujiyama A."/>
            <person name="Inagaki F."/>
            <person name="Takami H."/>
        </authorList>
    </citation>
    <scope>NUCLEOTIDE SEQUENCE</scope>
    <source>
        <strain evidence="1">Expedition CK06-06</strain>
    </source>
</reference>
<gene>
    <name evidence="1" type="ORF">S01H4_63635</name>
</gene>
<dbReference type="EMBL" id="BART01038332">
    <property type="protein sequence ID" value="GAH05395.1"/>
    <property type="molecule type" value="Genomic_DNA"/>
</dbReference>
<organism evidence="1">
    <name type="scientific">marine sediment metagenome</name>
    <dbReference type="NCBI Taxonomy" id="412755"/>
    <lineage>
        <taxon>unclassified sequences</taxon>
        <taxon>metagenomes</taxon>
        <taxon>ecological metagenomes</taxon>
    </lineage>
</organism>
<accession>X1DAS0</accession>
<comment type="caution">
    <text evidence="1">The sequence shown here is derived from an EMBL/GenBank/DDBJ whole genome shotgun (WGS) entry which is preliminary data.</text>
</comment>
<sequence length="120" mass="13871">MQNFDIIEAKMPKVNKILFLLTPDYMDQIKLNPPEKYISHLIESRKKMKDILEISQLGKSITKKIVFLLISLGLVSSSEKTLKNHHVNKLSQAKIHKIQEAFNHKCSYIYKYISKEIAAG</sequence>
<proteinExistence type="predicted"/>
<name>X1DAS0_9ZZZZ</name>
<evidence type="ECO:0000313" key="1">
    <source>
        <dbReference type="EMBL" id="GAH05395.1"/>
    </source>
</evidence>
<dbReference type="AlphaFoldDB" id="X1DAS0"/>
<feature type="non-terminal residue" evidence="1">
    <location>
        <position position="120"/>
    </location>
</feature>